<reference evidence="4" key="1">
    <citation type="submission" date="2013-12" db="EMBL/GenBank/DDBJ databases">
        <title>A Varibaculum cambriense genome reconstructed from a premature infant gut community with otherwise low bacterial novelty that shifts toward anaerobic metabolism during the third week of life.</title>
        <authorList>
            <person name="Brown C.T."/>
            <person name="Sharon I."/>
            <person name="Thomas B.C."/>
            <person name="Castelle C.J."/>
            <person name="Morowitz M.J."/>
            <person name="Banfield J.F."/>
        </authorList>
    </citation>
    <scope>NUCLEOTIDE SEQUENCE</scope>
</reference>
<dbReference type="GO" id="GO:0005524">
    <property type="term" value="F:ATP binding"/>
    <property type="evidence" value="ECO:0007669"/>
    <property type="project" value="UniProtKB-KW"/>
</dbReference>
<evidence type="ECO:0000256" key="1">
    <source>
        <dbReference type="ARBA" id="ARBA00022741"/>
    </source>
</evidence>
<sequence>VKETSEAKMAEMMVGRPVNFKVEKQPKKAGDVVLKVENLSVLNNKKVLGLKNFSIEVKKGEILGIAGVEGNGQTELIEAITGMRHVKEGKIILKGEDIT</sequence>
<dbReference type="AlphaFoldDB" id="W1XK12"/>
<feature type="non-terminal residue" evidence="4">
    <location>
        <position position="1"/>
    </location>
</feature>
<accession>W1XK12</accession>
<dbReference type="EMBL" id="AZMM01014881">
    <property type="protein sequence ID" value="ETJ30602.1"/>
    <property type="molecule type" value="Genomic_DNA"/>
</dbReference>
<dbReference type="GO" id="GO:0016887">
    <property type="term" value="F:ATP hydrolysis activity"/>
    <property type="evidence" value="ECO:0007669"/>
    <property type="project" value="InterPro"/>
</dbReference>
<name>W1XK12_9ZZZZ</name>
<protein>
    <submittedName>
        <fullName evidence="4">Galactose/methyl galactoside import ATP-binding protein MglA</fullName>
    </submittedName>
</protein>
<comment type="caution">
    <text evidence="4">The sequence shown here is derived from an EMBL/GenBank/DDBJ whole genome shotgun (WGS) entry which is preliminary data.</text>
</comment>
<dbReference type="InterPro" id="IPR003439">
    <property type="entry name" value="ABC_transporter-like_ATP-bd"/>
</dbReference>
<dbReference type="PANTHER" id="PTHR43790">
    <property type="entry name" value="CARBOHYDRATE TRANSPORT ATP-BINDING PROTEIN MG119-RELATED"/>
    <property type="match status" value="1"/>
</dbReference>
<dbReference type="SUPFAM" id="SSF52540">
    <property type="entry name" value="P-loop containing nucleoside triphosphate hydrolases"/>
    <property type="match status" value="1"/>
</dbReference>
<evidence type="ECO:0000256" key="2">
    <source>
        <dbReference type="ARBA" id="ARBA00022840"/>
    </source>
</evidence>
<dbReference type="Pfam" id="PF00005">
    <property type="entry name" value="ABC_tran"/>
    <property type="match status" value="1"/>
</dbReference>
<evidence type="ECO:0000259" key="3">
    <source>
        <dbReference type="Pfam" id="PF00005"/>
    </source>
</evidence>
<proteinExistence type="predicted"/>
<keyword evidence="2 4" id="KW-0067">ATP-binding</keyword>
<feature type="non-terminal residue" evidence="4">
    <location>
        <position position="99"/>
    </location>
</feature>
<dbReference type="PANTHER" id="PTHR43790:SF4">
    <property type="entry name" value="GUANOSINE IMPORT ATP-BINDING PROTEIN NUPO"/>
    <property type="match status" value="1"/>
</dbReference>
<gene>
    <name evidence="4" type="ORF">Q604_UNBC14881G0001</name>
</gene>
<evidence type="ECO:0000313" key="4">
    <source>
        <dbReference type="EMBL" id="ETJ30602.1"/>
    </source>
</evidence>
<dbReference type="InterPro" id="IPR050107">
    <property type="entry name" value="ABC_carbohydrate_import_ATPase"/>
</dbReference>
<dbReference type="Gene3D" id="3.40.50.300">
    <property type="entry name" value="P-loop containing nucleotide triphosphate hydrolases"/>
    <property type="match status" value="1"/>
</dbReference>
<organism evidence="4">
    <name type="scientific">human gut metagenome</name>
    <dbReference type="NCBI Taxonomy" id="408170"/>
    <lineage>
        <taxon>unclassified sequences</taxon>
        <taxon>metagenomes</taxon>
        <taxon>organismal metagenomes</taxon>
    </lineage>
</organism>
<feature type="domain" description="ABC transporter" evidence="3">
    <location>
        <begin position="50"/>
        <end position="99"/>
    </location>
</feature>
<keyword evidence="1" id="KW-0547">Nucleotide-binding</keyword>
<dbReference type="InterPro" id="IPR027417">
    <property type="entry name" value="P-loop_NTPase"/>
</dbReference>